<dbReference type="InterPro" id="IPR036961">
    <property type="entry name" value="Kinesin_motor_dom_sf"/>
</dbReference>
<feature type="compositionally biased region" description="Low complexity" evidence="7">
    <location>
        <begin position="514"/>
        <end position="531"/>
    </location>
</feature>
<organism evidence="9">
    <name type="scientific">Physcomitrium patens</name>
    <name type="common">Spreading-leaved earth moss</name>
    <name type="synonym">Physcomitrella patens</name>
    <dbReference type="NCBI Taxonomy" id="3218"/>
    <lineage>
        <taxon>Eukaryota</taxon>
        <taxon>Viridiplantae</taxon>
        <taxon>Streptophyta</taxon>
        <taxon>Embryophyta</taxon>
        <taxon>Bryophyta</taxon>
        <taxon>Bryophytina</taxon>
        <taxon>Bryopsida</taxon>
        <taxon>Funariidae</taxon>
        <taxon>Funariales</taxon>
        <taxon>Funariaceae</taxon>
        <taxon>Physcomitrium</taxon>
    </lineage>
</organism>
<dbReference type="InterPro" id="IPR001752">
    <property type="entry name" value="Kinesin_motor_dom"/>
</dbReference>
<dbReference type="RefSeq" id="XP_024372430.1">
    <property type="nucleotide sequence ID" value="XM_024516662.2"/>
</dbReference>
<evidence type="ECO:0000256" key="3">
    <source>
        <dbReference type="ARBA" id="ARBA00023175"/>
    </source>
</evidence>
<dbReference type="KEGG" id="ppp:112280810"/>
<evidence type="ECO:0000256" key="4">
    <source>
        <dbReference type="PROSITE-ProRule" id="PRU00283"/>
    </source>
</evidence>
<evidence type="ECO:0000256" key="1">
    <source>
        <dbReference type="ARBA" id="ARBA00022741"/>
    </source>
</evidence>
<reference evidence="9 11" key="1">
    <citation type="journal article" date="2008" name="Science">
        <title>The Physcomitrella genome reveals evolutionary insights into the conquest of land by plants.</title>
        <authorList>
            <person name="Rensing S."/>
            <person name="Lang D."/>
            <person name="Zimmer A."/>
            <person name="Terry A."/>
            <person name="Salamov A."/>
            <person name="Shapiro H."/>
            <person name="Nishiyama T."/>
            <person name="Perroud P.-F."/>
            <person name="Lindquist E."/>
            <person name="Kamisugi Y."/>
            <person name="Tanahashi T."/>
            <person name="Sakakibara K."/>
            <person name="Fujita T."/>
            <person name="Oishi K."/>
            <person name="Shin-I T."/>
            <person name="Kuroki Y."/>
            <person name="Toyoda A."/>
            <person name="Suzuki Y."/>
            <person name="Hashimoto A."/>
            <person name="Yamaguchi K."/>
            <person name="Sugano A."/>
            <person name="Kohara Y."/>
            <person name="Fujiyama A."/>
            <person name="Anterola A."/>
            <person name="Aoki S."/>
            <person name="Ashton N."/>
            <person name="Barbazuk W.B."/>
            <person name="Barker E."/>
            <person name="Bennetzen J."/>
            <person name="Bezanilla M."/>
            <person name="Blankenship R."/>
            <person name="Cho S.H."/>
            <person name="Dutcher S."/>
            <person name="Estelle M."/>
            <person name="Fawcett J.A."/>
            <person name="Gundlach H."/>
            <person name="Hanada K."/>
            <person name="Heyl A."/>
            <person name="Hicks K.A."/>
            <person name="Hugh J."/>
            <person name="Lohr M."/>
            <person name="Mayer K."/>
            <person name="Melkozernov A."/>
            <person name="Murata T."/>
            <person name="Nelson D."/>
            <person name="Pils B."/>
            <person name="Prigge M."/>
            <person name="Reiss B."/>
            <person name="Renner T."/>
            <person name="Rombauts S."/>
            <person name="Rushton P."/>
            <person name="Sanderfoot A."/>
            <person name="Schween G."/>
            <person name="Shiu S.-H."/>
            <person name="Stueber K."/>
            <person name="Theodoulou F.L."/>
            <person name="Tu H."/>
            <person name="Van de Peer Y."/>
            <person name="Verrier P.J."/>
            <person name="Waters E."/>
            <person name="Wood A."/>
            <person name="Yang L."/>
            <person name="Cove D."/>
            <person name="Cuming A."/>
            <person name="Hasebe M."/>
            <person name="Lucas S."/>
            <person name="Mishler D.B."/>
            <person name="Reski R."/>
            <person name="Grigoriev I."/>
            <person name="Quatrano R.S."/>
            <person name="Boore J.L."/>
        </authorList>
    </citation>
    <scope>NUCLEOTIDE SEQUENCE [LARGE SCALE GENOMIC DNA]</scope>
    <source>
        <strain evidence="10 11">cv. Gransden 2004</strain>
    </source>
</reference>
<evidence type="ECO:0000256" key="2">
    <source>
        <dbReference type="ARBA" id="ARBA00022840"/>
    </source>
</evidence>
<evidence type="ECO:0000256" key="7">
    <source>
        <dbReference type="SAM" id="MobiDB-lite"/>
    </source>
</evidence>
<dbReference type="GO" id="GO:0007018">
    <property type="term" value="P:microtubule-based movement"/>
    <property type="evidence" value="ECO:0000318"/>
    <property type="project" value="GO_Central"/>
</dbReference>
<dbReference type="GO" id="GO:0016887">
    <property type="term" value="F:ATP hydrolysis activity"/>
    <property type="evidence" value="ECO:0000318"/>
    <property type="project" value="GO_Central"/>
</dbReference>
<dbReference type="Gene3D" id="3.40.850.10">
    <property type="entry name" value="Kinesin motor domain"/>
    <property type="match status" value="1"/>
</dbReference>
<dbReference type="PANTHER" id="PTHR47969">
    <property type="entry name" value="CHROMOSOME-ASSOCIATED KINESIN KIF4A-RELATED"/>
    <property type="match status" value="1"/>
</dbReference>
<keyword evidence="11" id="KW-1185">Reference proteome</keyword>
<dbReference type="GO" id="GO:0005737">
    <property type="term" value="C:cytoplasm"/>
    <property type="evidence" value="ECO:0000318"/>
    <property type="project" value="GO_Central"/>
</dbReference>
<dbReference type="SMART" id="SM00129">
    <property type="entry name" value="KISc"/>
    <property type="match status" value="1"/>
</dbReference>
<dbReference type="EnsemblPlants" id="Pp3c4_8720V3.1">
    <property type="protein sequence ID" value="Pp3c4_8720V3.1"/>
    <property type="gene ID" value="Pp3c4_8720"/>
</dbReference>
<dbReference type="PROSITE" id="PS50067">
    <property type="entry name" value="KINESIN_MOTOR_2"/>
    <property type="match status" value="1"/>
</dbReference>
<dbReference type="PRINTS" id="PR00380">
    <property type="entry name" value="KINESINHEAVY"/>
</dbReference>
<dbReference type="STRING" id="3218.A0A2K1KMS3"/>
<evidence type="ECO:0000313" key="9">
    <source>
        <dbReference type="EMBL" id="PNR55078.1"/>
    </source>
</evidence>
<feature type="binding site" evidence="4">
    <location>
        <begin position="100"/>
        <end position="107"/>
    </location>
    <ligand>
        <name>ATP</name>
        <dbReference type="ChEBI" id="CHEBI:30616"/>
    </ligand>
</feature>
<dbReference type="SUPFAM" id="SSF52540">
    <property type="entry name" value="P-loop containing nucleoside triphosphate hydrolases"/>
    <property type="match status" value="1"/>
</dbReference>
<evidence type="ECO:0000313" key="11">
    <source>
        <dbReference type="Proteomes" id="UP000006727"/>
    </source>
</evidence>
<dbReference type="GeneID" id="112280810"/>
<accession>A0A2K1KMS3</accession>
<reference evidence="9 11" key="2">
    <citation type="journal article" date="2018" name="Plant J.">
        <title>The Physcomitrella patens chromosome-scale assembly reveals moss genome structure and evolution.</title>
        <authorList>
            <person name="Lang D."/>
            <person name="Ullrich K.K."/>
            <person name="Murat F."/>
            <person name="Fuchs J."/>
            <person name="Jenkins J."/>
            <person name="Haas F.B."/>
            <person name="Piednoel M."/>
            <person name="Gundlach H."/>
            <person name="Van Bel M."/>
            <person name="Meyberg R."/>
            <person name="Vives C."/>
            <person name="Morata J."/>
            <person name="Symeonidi A."/>
            <person name="Hiss M."/>
            <person name="Muchero W."/>
            <person name="Kamisugi Y."/>
            <person name="Saleh O."/>
            <person name="Blanc G."/>
            <person name="Decker E.L."/>
            <person name="van Gessel N."/>
            <person name="Grimwood J."/>
            <person name="Hayes R.D."/>
            <person name="Graham S.W."/>
            <person name="Gunter L.E."/>
            <person name="McDaniel S.F."/>
            <person name="Hoernstein S.N.W."/>
            <person name="Larsson A."/>
            <person name="Li F.W."/>
            <person name="Perroud P.F."/>
            <person name="Phillips J."/>
            <person name="Ranjan P."/>
            <person name="Rokshar D.S."/>
            <person name="Rothfels C.J."/>
            <person name="Schneider L."/>
            <person name="Shu S."/>
            <person name="Stevenson D.W."/>
            <person name="Thummler F."/>
            <person name="Tillich M."/>
            <person name="Villarreal Aguilar J.C."/>
            <person name="Widiez T."/>
            <person name="Wong G.K."/>
            <person name="Wymore A."/>
            <person name="Zhang Y."/>
            <person name="Zimmer A.D."/>
            <person name="Quatrano R.S."/>
            <person name="Mayer K.F.X."/>
            <person name="Goodstein D."/>
            <person name="Casacuberta J.M."/>
            <person name="Vandepoele K."/>
            <person name="Reski R."/>
            <person name="Cuming A.C."/>
            <person name="Tuskan G.A."/>
            <person name="Maumus F."/>
            <person name="Salse J."/>
            <person name="Schmutz J."/>
            <person name="Rensing S.A."/>
        </authorList>
    </citation>
    <scope>NUCLEOTIDE SEQUENCE [LARGE SCALE GENOMIC DNA]</scope>
    <source>
        <strain evidence="10 11">cv. Gransden 2004</strain>
    </source>
</reference>
<dbReference type="OrthoDB" id="1916078at2759"/>
<feature type="domain" description="Kinesin motor" evidence="8">
    <location>
        <begin position="21"/>
        <end position="351"/>
    </location>
</feature>
<feature type="compositionally biased region" description="Polar residues" evidence="7">
    <location>
        <begin position="549"/>
        <end position="558"/>
    </location>
</feature>
<dbReference type="GO" id="GO:0005524">
    <property type="term" value="F:ATP binding"/>
    <property type="evidence" value="ECO:0007669"/>
    <property type="project" value="UniProtKB-UniRule"/>
</dbReference>
<dbReference type="AlphaFoldDB" id="A0A2K1KMS3"/>
<feature type="region of interest" description="Disordered" evidence="7">
    <location>
        <begin position="504"/>
        <end position="561"/>
    </location>
</feature>
<feature type="coiled-coil region" evidence="6">
    <location>
        <begin position="598"/>
        <end position="670"/>
    </location>
</feature>
<dbReference type="Proteomes" id="UP000006727">
    <property type="component" value="Chromosome 4"/>
</dbReference>
<keyword evidence="5" id="KW-0493">Microtubule</keyword>
<protein>
    <recommendedName>
        <fullName evidence="5">Kinesin-like protein</fullName>
    </recommendedName>
</protein>
<evidence type="ECO:0000256" key="5">
    <source>
        <dbReference type="RuleBase" id="RU000394"/>
    </source>
</evidence>
<gene>
    <name evidence="10" type="primary">LOC112280810</name>
    <name evidence="9" type="ORF">PHYPA_005971</name>
</gene>
<dbReference type="Gramene" id="Pp3c4_8720V3.1">
    <property type="protein sequence ID" value="Pp3c4_8720V3.1"/>
    <property type="gene ID" value="Pp3c4_8720"/>
</dbReference>
<reference evidence="10" key="3">
    <citation type="submission" date="2020-12" db="UniProtKB">
        <authorList>
            <consortium name="EnsemblPlants"/>
        </authorList>
    </citation>
    <scope>IDENTIFICATION</scope>
</reference>
<dbReference type="Gramene" id="Pp3c4_8720V3.2">
    <property type="protein sequence ID" value="Pp3c4_8720V3.2"/>
    <property type="gene ID" value="Pp3c4_8720"/>
</dbReference>
<feature type="coiled-coil region" evidence="6">
    <location>
        <begin position="428"/>
        <end position="476"/>
    </location>
</feature>
<dbReference type="InterPro" id="IPR027640">
    <property type="entry name" value="Kinesin-like_fam"/>
</dbReference>
<evidence type="ECO:0000256" key="6">
    <source>
        <dbReference type="SAM" id="Coils"/>
    </source>
</evidence>
<dbReference type="EMBL" id="ABEU02000004">
    <property type="protein sequence ID" value="PNR55078.1"/>
    <property type="molecule type" value="Genomic_DNA"/>
</dbReference>
<dbReference type="GO" id="GO:0008017">
    <property type="term" value="F:microtubule binding"/>
    <property type="evidence" value="ECO:0000318"/>
    <property type="project" value="GO_Central"/>
</dbReference>
<evidence type="ECO:0000313" key="10">
    <source>
        <dbReference type="EnsemblPlants" id="Pp3c4_8720V3.1"/>
    </source>
</evidence>
<dbReference type="PaxDb" id="3218-PP1S146_76V6.1"/>
<keyword evidence="3 4" id="KW-0505">Motor protein</keyword>
<dbReference type="OMA" id="HTINREM"/>
<dbReference type="PROSITE" id="PS00411">
    <property type="entry name" value="KINESIN_MOTOR_1"/>
    <property type="match status" value="1"/>
</dbReference>
<dbReference type="CDD" id="cd01372">
    <property type="entry name" value="KISc_KIF4"/>
    <property type="match status" value="1"/>
</dbReference>
<comment type="similarity">
    <text evidence="4 5">Belongs to the TRAFAC class myosin-kinesin ATPase superfamily. Kinesin family.</text>
</comment>
<name>A0A2K1KMS3_PHYPA</name>
<dbReference type="FunFam" id="3.40.850.10:FF:000105">
    <property type="entry name" value="Kinesin-like protein"/>
    <property type="match status" value="1"/>
</dbReference>
<dbReference type="GO" id="GO:0003777">
    <property type="term" value="F:microtubule motor activity"/>
    <property type="evidence" value="ECO:0000318"/>
    <property type="project" value="GO_Central"/>
</dbReference>
<sequence>MTVPLSPSQHDSLAVDDGCSSVRVAVRARPLVEKELVENCSECVSYSECGKQVIIGAERRFTFDHVFGAATSQEDVYTNCVKPLVESCCAGYNATVLAYGQTGSGKTFTMGCGNNVSLLKEDLGILPRAIRQLYECVEERSNQAEFLIKCAYVEIYNEEIKDLLHPDTPSKSISIREDAKGDIVLAGVKEEVVTNFENMIRLLEHGSMFRTTGSTLMNQHSSRSHAIFTIIVEQRSILDSASNEVITAKFHLVDLAGSERVKRTGAVGMRFKESVTINCGLLALGNVISALGDERKRCQHVPYRESKLTRMLQDSLGGNSRTCMIACISTADTNFEETLNTLKYANRARNIRNKPVINRDPQSILLNHLRQEIRALQLELLNSRIRNAGLDLASGPQDLFLTRADTSMEVTAELNTLRLKSRESEHECLKLKDDIQGLQSLVNNLQEEMLILRTERNHYQLKLDEVNSELAALMQEMPRWEGVMDISPMVKDHLLIRMKRAMGETDNEGPGFESSGSSLSSLDRPASSDAATRSERNPSFPTVRETARECSNSWPSSQPKEDHSVALMPEMVYTPFTADAKGANCNSPDRTSGSNRNINQNLRTIRDLEERLALKESDVKFKEETLKEATEDLARDERIFAEKMKEIKTLKKLARDLTNERETLMQKAEKNSAMISQMSVEALAKEDELARLRMSIEILQSGRPDAFNINSACVPGVPVEVAKPKGENCDVHVDRIESPDEVKCNAMDNTSDAVDTAAEAPVEDLSEKLKVKEEEERLLSPRKAFEEQQHFEEDVCTQSRELRRSKQKGNFLTKCLMGL</sequence>
<proteinExistence type="inferred from homology"/>
<dbReference type="GO" id="GO:0005871">
    <property type="term" value="C:kinesin complex"/>
    <property type="evidence" value="ECO:0000318"/>
    <property type="project" value="GO_Central"/>
</dbReference>
<dbReference type="InterPro" id="IPR027417">
    <property type="entry name" value="P-loop_NTPase"/>
</dbReference>
<dbReference type="Pfam" id="PF00225">
    <property type="entry name" value="Kinesin"/>
    <property type="match status" value="1"/>
</dbReference>
<keyword evidence="1 4" id="KW-0547">Nucleotide-binding</keyword>
<keyword evidence="6" id="KW-0175">Coiled coil</keyword>
<dbReference type="GO" id="GO:0005874">
    <property type="term" value="C:microtubule"/>
    <property type="evidence" value="ECO:0000318"/>
    <property type="project" value="GO_Central"/>
</dbReference>
<dbReference type="InterPro" id="IPR019821">
    <property type="entry name" value="Kinesin_motor_CS"/>
</dbReference>
<dbReference type="EnsemblPlants" id="Pp3c4_8720V3.2">
    <property type="protein sequence ID" value="Pp3c4_8720V3.2"/>
    <property type="gene ID" value="Pp3c4_8720"/>
</dbReference>
<keyword evidence="2 4" id="KW-0067">ATP-binding</keyword>
<evidence type="ECO:0000259" key="8">
    <source>
        <dbReference type="PROSITE" id="PS50067"/>
    </source>
</evidence>
<dbReference type="PANTHER" id="PTHR47969:SF29">
    <property type="entry name" value="KINESIN-LIKE PROTEIN"/>
    <property type="match status" value="1"/>
</dbReference>